<dbReference type="GeneID" id="89679140"/>
<keyword evidence="13" id="KW-0670">Pyruvate</keyword>
<keyword evidence="9 12" id="KW-0479">Metal-binding</keyword>
<evidence type="ECO:0000256" key="12">
    <source>
        <dbReference type="PIRSR" id="PIRSR001400-3"/>
    </source>
</evidence>
<feature type="binding site" evidence="9">
    <location>
        <position position="417"/>
    </location>
    <ligand>
        <name>(2R)-2-phosphoglycerate</name>
        <dbReference type="ChEBI" id="CHEBI:58289"/>
    </ligand>
</feature>
<sequence>MSKIIKINAYEVLDSRGNPTVKVELNTELAYSEALVPSGASTGSKEALELRDKGTKYENNWFGGKGVQLACDNVNNIIAKAIIGKEVSKQEELDNLMINLDGTETKSKLGANAILAVSLAIAKAGAIEANLPLYKYLAKLNNQVAYKMPVPMLNVINGGEHASNTIDFQEFMIMPIGAKTFKESLQMANFVFHTLAKLLKQAGHGTQVGDEGGFAPNLHTHEEALDFLVNAIKVAGYNPATSGEKAVAICLDAASSELYHSDTKLYVFKKFKKAIEEKRPGFEKYQNVKYSFTSDEFVEYYGHLIEKYPIISIEDSHDENDWDGFIKMNKRFGNKVQLVGDDLIVTNPKYIQMAIDKHAINASLIKINQIGSLTETFKAITMSQKAGFVAIISHRSGETEDTFIADLAVALNTGEIKTGSLSRTDRIAKYNRLLKIESELGNEAKFEGKNSFYNLKN</sequence>
<comment type="similarity">
    <text evidence="2 9">Belongs to the enolase family.</text>
</comment>
<dbReference type="GO" id="GO:0005576">
    <property type="term" value="C:extracellular region"/>
    <property type="evidence" value="ECO:0007669"/>
    <property type="project" value="UniProtKB-SubCell"/>
</dbReference>
<dbReference type="PANTHER" id="PTHR11902:SF1">
    <property type="entry name" value="ENOLASE"/>
    <property type="match status" value="1"/>
</dbReference>
<keyword evidence="9" id="KW-0963">Cytoplasm</keyword>
<dbReference type="SFLD" id="SFLDG00178">
    <property type="entry name" value="enolase"/>
    <property type="match status" value="1"/>
</dbReference>
<evidence type="ECO:0000256" key="4">
    <source>
        <dbReference type="ARBA" id="ARBA00017068"/>
    </source>
</evidence>
<dbReference type="PRINTS" id="PR00148">
    <property type="entry name" value="ENOLASE"/>
</dbReference>
<accession>A0A2K9YST5</accession>
<dbReference type="Gene3D" id="3.30.390.10">
    <property type="entry name" value="Enolase-like, N-terminal domain"/>
    <property type="match status" value="1"/>
</dbReference>
<reference evidence="13 14" key="2">
    <citation type="submission" date="2018-10" db="EMBL/GenBank/DDBJ databases">
        <title>Detection and isolation of Mycoplasma hominis as a predominant microorganism from pelvic cavity of patient with salpingitis and tubo-ovarian abscess.</title>
        <authorList>
            <person name="Guschin A.E."/>
            <person name="Khayrullina G.A."/>
            <person name="Rakovskaya I.V."/>
            <person name="Shelenkov A.A."/>
            <person name="Shagin D.A."/>
        </authorList>
    </citation>
    <scope>NUCLEOTIDE SEQUENCE [LARGE SCALE GENOMIC DNA]</scope>
    <source>
        <strain evidence="14">TOA</strain>
    </source>
</reference>
<dbReference type="InterPro" id="IPR020809">
    <property type="entry name" value="Enolase_CS"/>
</dbReference>
<feature type="binding site" evidence="9">
    <location>
        <position position="366"/>
    </location>
    <ligand>
        <name>(2R)-2-phosphoglycerate</name>
        <dbReference type="ChEBI" id="CHEBI:58289"/>
    </ligand>
</feature>
<evidence type="ECO:0000256" key="6">
    <source>
        <dbReference type="ARBA" id="ARBA00022842"/>
    </source>
</evidence>
<feature type="binding site" evidence="11">
    <location>
        <position position="341"/>
    </location>
    <ligand>
        <name>substrate</name>
    </ligand>
</feature>
<dbReference type="Gene3D" id="3.20.20.120">
    <property type="entry name" value="Enolase-like C-terminal domain"/>
    <property type="match status" value="1"/>
</dbReference>
<evidence type="ECO:0000256" key="3">
    <source>
        <dbReference type="ARBA" id="ARBA00012058"/>
    </source>
</evidence>
<dbReference type="NCBIfam" id="TIGR01060">
    <property type="entry name" value="eno"/>
    <property type="match status" value="1"/>
</dbReference>
<evidence type="ECO:0000313" key="13">
    <source>
        <dbReference type="EMBL" id="AYN65214.1"/>
    </source>
</evidence>
<dbReference type="OrthoDB" id="9804716at2"/>
<feature type="binding site" evidence="9 12">
    <location>
        <position position="252"/>
    </location>
    <ligand>
        <name>Mg(2+)</name>
        <dbReference type="ChEBI" id="CHEBI:18420"/>
    </ligand>
</feature>
<dbReference type="GO" id="GO:0009986">
    <property type="term" value="C:cell surface"/>
    <property type="evidence" value="ECO:0007669"/>
    <property type="project" value="UniProtKB-SubCell"/>
</dbReference>
<dbReference type="CDD" id="cd03313">
    <property type="entry name" value="enolase"/>
    <property type="match status" value="1"/>
</dbReference>
<feature type="binding site" evidence="11">
    <location>
        <begin position="393"/>
        <end position="396"/>
    </location>
    <ligand>
        <name>substrate</name>
    </ligand>
</feature>
<dbReference type="InterPro" id="IPR000941">
    <property type="entry name" value="Enolase"/>
</dbReference>
<gene>
    <name evidence="9" type="primary">eno</name>
    <name evidence="13" type="ORF">KN71_000610</name>
</gene>
<evidence type="ECO:0000256" key="1">
    <source>
        <dbReference type="ARBA" id="ARBA00005031"/>
    </source>
</evidence>
<comment type="pathway">
    <text evidence="1 9">Carbohydrate degradation; glycolysis; pyruvate from D-glyceraldehyde 3-phosphate: step 4/5.</text>
</comment>
<feature type="binding site" evidence="11">
    <location>
        <position position="170"/>
    </location>
    <ligand>
        <name>substrate</name>
    </ligand>
</feature>
<evidence type="ECO:0000256" key="8">
    <source>
        <dbReference type="ARBA" id="ARBA00023239"/>
    </source>
</evidence>
<dbReference type="SMART" id="SM01192">
    <property type="entry name" value="Enolase_C"/>
    <property type="match status" value="1"/>
</dbReference>
<dbReference type="SFLD" id="SFLDF00002">
    <property type="entry name" value="enolase"/>
    <property type="match status" value="1"/>
</dbReference>
<comment type="cofactor">
    <cofactor evidence="12">
        <name>Mg(2+)</name>
        <dbReference type="ChEBI" id="CHEBI:18420"/>
    </cofactor>
    <text evidence="12">Mg(2+) is required for catalysis and for stabilizing the dimer.</text>
</comment>
<dbReference type="PROSITE" id="PS00164">
    <property type="entry name" value="ENOLASE"/>
    <property type="match status" value="1"/>
</dbReference>
<evidence type="ECO:0000256" key="9">
    <source>
        <dbReference type="HAMAP-Rule" id="MF_00318"/>
    </source>
</evidence>
<dbReference type="GO" id="GO:0004634">
    <property type="term" value="F:phosphopyruvate hydratase activity"/>
    <property type="evidence" value="ECO:0007669"/>
    <property type="project" value="UniProtKB-UniRule"/>
</dbReference>
<dbReference type="UniPathway" id="UPA00109">
    <property type="reaction ID" value="UER00187"/>
</dbReference>
<dbReference type="SFLD" id="SFLDS00001">
    <property type="entry name" value="Enolase"/>
    <property type="match status" value="1"/>
</dbReference>
<feature type="binding site" evidence="11">
    <location>
        <position position="314"/>
    </location>
    <ligand>
        <name>substrate</name>
    </ligand>
</feature>
<keyword evidence="8 9" id="KW-0456">Lyase</keyword>
<comment type="subcellular location">
    <subcellularLocation>
        <location evidence="9">Cytoplasm</location>
    </subcellularLocation>
    <subcellularLocation>
        <location evidence="9">Secreted</location>
    </subcellularLocation>
    <subcellularLocation>
        <location evidence="9">Cell surface</location>
    </subcellularLocation>
    <text evidence="9">Fractions of enolase are present in both the cytoplasm and on the cell surface.</text>
</comment>
<dbReference type="SUPFAM" id="SSF54826">
    <property type="entry name" value="Enolase N-terminal domain-like"/>
    <property type="match status" value="1"/>
</dbReference>
<proteinExistence type="inferred from homology"/>
<dbReference type="GO" id="GO:0000015">
    <property type="term" value="C:phosphopyruvate hydratase complex"/>
    <property type="evidence" value="ECO:0007669"/>
    <property type="project" value="InterPro"/>
</dbReference>
<feature type="binding site" evidence="9">
    <location>
        <position position="396"/>
    </location>
    <ligand>
        <name>(2R)-2-phosphoglycerate</name>
        <dbReference type="ChEBI" id="CHEBI:58289"/>
    </ligand>
</feature>
<comment type="catalytic activity">
    <reaction evidence="9">
        <text>(2R)-2-phosphoglycerate = phosphoenolpyruvate + H2O</text>
        <dbReference type="Rhea" id="RHEA:10164"/>
        <dbReference type="ChEBI" id="CHEBI:15377"/>
        <dbReference type="ChEBI" id="CHEBI:58289"/>
        <dbReference type="ChEBI" id="CHEBI:58702"/>
        <dbReference type="EC" id="4.2.1.11"/>
    </reaction>
</comment>
<feature type="binding site" evidence="9">
    <location>
        <position position="169"/>
    </location>
    <ligand>
        <name>(2R)-2-phosphoglycerate</name>
        <dbReference type="ChEBI" id="CHEBI:58289"/>
    </ligand>
</feature>
<name>A0A2K9YST5_METHO</name>
<feature type="binding site" evidence="9">
    <location>
        <position position="395"/>
    </location>
    <ligand>
        <name>(2R)-2-phosphoglycerate</name>
        <dbReference type="ChEBI" id="CHEBI:58289"/>
    </ligand>
</feature>
<dbReference type="Pfam" id="PF03952">
    <property type="entry name" value="Enolase_N"/>
    <property type="match status" value="1"/>
</dbReference>
<dbReference type="PANTHER" id="PTHR11902">
    <property type="entry name" value="ENOLASE"/>
    <property type="match status" value="1"/>
</dbReference>
<protein>
    <recommendedName>
        <fullName evidence="4 9">Enolase</fullName>
        <ecNumber evidence="3 9">4.2.1.11</ecNumber>
    </recommendedName>
    <alternativeName>
        <fullName evidence="9">2-phospho-D-glycerate hydro-lyase</fullName>
    </alternativeName>
    <alternativeName>
        <fullName evidence="9">2-phosphoglycerate dehydratase</fullName>
    </alternativeName>
</protein>
<keyword evidence="7 9" id="KW-0324">Glycolysis</keyword>
<evidence type="ECO:0000313" key="14">
    <source>
        <dbReference type="Proteomes" id="UP000029712"/>
    </source>
</evidence>
<dbReference type="GO" id="GO:0006096">
    <property type="term" value="P:glycolytic process"/>
    <property type="evidence" value="ECO:0007669"/>
    <property type="project" value="UniProtKB-UniRule"/>
</dbReference>
<comment type="function">
    <text evidence="9">Catalyzes the reversible conversion of 2-phosphoglycerate (2-PG) into phosphoenolpyruvate (PEP). It is essential for the degradation of carbohydrates via glycolysis.</text>
</comment>
<feature type="active site" description="Proton acceptor" evidence="9 10">
    <location>
        <position position="366"/>
    </location>
</feature>
<dbReference type="RefSeq" id="WP_012855366.1">
    <property type="nucleotide sequence ID" value="NZ_CP011538.1"/>
</dbReference>
<evidence type="ECO:0000256" key="2">
    <source>
        <dbReference type="ARBA" id="ARBA00009604"/>
    </source>
</evidence>
<dbReference type="SUPFAM" id="SSF51604">
    <property type="entry name" value="Enolase C-terminal domain-like"/>
    <property type="match status" value="1"/>
</dbReference>
<dbReference type="InterPro" id="IPR020810">
    <property type="entry name" value="Enolase_C"/>
</dbReference>
<dbReference type="SMART" id="SM01193">
    <property type="entry name" value="Enolase_N"/>
    <property type="match status" value="1"/>
</dbReference>
<feature type="binding site" evidence="9 12">
    <location>
        <position position="314"/>
    </location>
    <ligand>
        <name>Mg(2+)</name>
        <dbReference type="ChEBI" id="CHEBI:18420"/>
    </ligand>
</feature>
<evidence type="ECO:0000256" key="11">
    <source>
        <dbReference type="PIRSR" id="PIRSR001400-2"/>
    </source>
</evidence>
<evidence type="ECO:0000256" key="7">
    <source>
        <dbReference type="ARBA" id="ARBA00023152"/>
    </source>
</evidence>
<feature type="binding site" evidence="11">
    <location>
        <position position="161"/>
    </location>
    <ligand>
        <name>substrate</name>
    </ligand>
</feature>
<feature type="binding site" evidence="9 12">
    <location>
        <position position="341"/>
    </location>
    <ligand>
        <name>Mg(2+)</name>
        <dbReference type="ChEBI" id="CHEBI:18420"/>
    </ligand>
</feature>
<dbReference type="EC" id="4.2.1.11" evidence="3 9"/>
<reference evidence="13 14" key="1">
    <citation type="submission" date="2014-08" db="EMBL/GenBank/DDBJ databases">
        <authorList>
            <person name="Kuleshov K."/>
            <person name="Dedkov V."/>
            <person name="Markelov M."/>
            <person name="Pimkina E."/>
        </authorList>
    </citation>
    <scope>NUCLEOTIDE SEQUENCE [LARGE SCALE GENOMIC DNA]</scope>
    <source>
        <strain evidence="14">TOA</strain>
    </source>
</reference>
<dbReference type="Pfam" id="PF00113">
    <property type="entry name" value="Enolase_C"/>
    <property type="match status" value="1"/>
</dbReference>
<dbReference type="InterPro" id="IPR029017">
    <property type="entry name" value="Enolase-like_N"/>
</dbReference>
<feature type="binding site" evidence="11">
    <location>
        <position position="417"/>
    </location>
    <ligand>
        <name>substrate</name>
    </ligand>
</feature>
<dbReference type="InterPro" id="IPR020811">
    <property type="entry name" value="Enolase_N"/>
</dbReference>
<dbReference type="GO" id="GO:0000287">
    <property type="term" value="F:magnesium ion binding"/>
    <property type="evidence" value="ECO:0007669"/>
    <property type="project" value="UniProtKB-UniRule"/>
</dbReference>
<keyword evidence="6 9" id="KW-0460">Magnesium</keyword>
<dbReference type="OMA" id="RCMMSHR"/>
<comment type="cofactor">
    <cofactor evidence="9">
        <name>Mg(2+)</name>
        <dbReference type="ChEBI" id="CHEBI:18420"/>
    </cofactor>
    <text evidence="9">Binds a second Mg(2+) ion via substrate during catalysis.</text>
</comment>
<dbReference type="Proteomes" id="UP000029712">
    <property type="component" value="Chromosome"/>
</dbReference>
<dbReference type="PIRSF" id="PIRSF001400">
    <property type="entry name" value="Enolase"/>
    <property type="match status" value="1"/>
</dbReference>
<keyword evidence="5 9" id="KW-0964">Secreted</keyword>
<evidence type="ECO:0000256" key="5">
    <source>
        <dbReference type="ARBA" id="ARBA00022525"/>
    </source>
</evidence>
<dbReference type="InterPro" id="IPR036849">
    <property type="entry name" value="Enolase-like_C_sf"/>
</dbReference>
<feature type="active site" description="Proton donor" evidence="9 10">
    <location>
        <position position="211"/>
    </location>
</feature>
<evidence type="ECO:0000256" key="10">
    <source>
        <dbReference type="PIRSR" id="PIRSR001400-1"/>
    </source>
</evidence>
<dbReference type="EMBL" id="CP033021">
    <property type="protein sequence ID" value="AYN65214.1"/>
    <property type="molecule type" value="Genomic_DNA"/>
</dbReference>
<dbReference type="HAMAP" id="MF_00318">
    <property type="entry name" value="Enolase"/>
    <property type="match status" value="1"/>
</dbReference>
<organism evidence="13 14">
    <name type="scientific">Metamycoplasma hominis</name>
    <name type="common">Mycoplasma hominis</name>
    <dbReference type="NCBI Taxonomy" id="2098"/>
    <lineage>
        <taxon>Bacteria</taxon>
        <taxon>Bacillati</taxon>
        <taxon>Mycoplasmatota</taxon>
        <taxon>Mycoplasmoidales</taxon>
        <taxon>Metamycoplasmataceae</taxon>
        <taxon>Metamycoplasma</taxon>
    </lineage>
</organism>
<dbReference type="AlphaFoldDB" id="A0A2K9YST5"/>